<feature type="non-terminal residue" evidence="1">
    <location>
        <position position="63"/>
    </location>
</feature>
<protein>
    <submittedName>
        <fullName evidence="1">Uncharacterized protein</fullName>
    </submittedName>
</protein>
<comment type="caution">
    <text evidence="1">The sequence shown here is derived from an EMBL/GenBank/DDBJ whole genome shotgun (WGS) entry which is preliminary data.</text>
</comment>
<evidence type="ECO:0000313" key="2">
    <source>
        <dbReference type="Proteomes" id="UP001341840"/>
    </source>
</evidence>
<keyword evidence="2" id="KW-1185">Reference proteome</keyword>
<accession>A0ABU6YGW9</accession>
<evidence type="ECO:0000313" key="1">
    <source>
        <dbReference type="EMBL" id="MED6208987.1"/>
    </source>
</evidence>
<proteinExistence type="predicted"/>
<dbReference type="Proteomes" id="UP001341840">
    <property type="component" value="Unassembled WGS sequence"/>
</dbReference>
<gene>
    <name evidence="1" type="ORF">PIB30_050153</name>
</gene>
<reference evidence="1 2" key="1">
    <citation type="journal article" date="2023" name="Plants (Basel)">
        <title>Bridging the Gap: Combining Genomics and Transcriptomics Approaches to Understand Stylosanthes scabra, an Orphan Legume from the Brazilian Caatinga.</title>
        <authorList>
            <person name="Ferreira-Neto J.R.C."/>
            <person name="da Silva M.D."/>
            <person name="Binneck E."/>
            <person name="de Melo N.F."/>
            <person name="da Silva R.H."/>
            <person name="de Melo A.L.T.M."/>
            <person name="Pandolfi V."/>
            <person name="Bustamante F.O."/>
            <person name="Brasileiro-Vidal A.C."/>
            <person name="Benko-Iseppon A.M."/>
        </authorList>
    </citation>
    <scope>NUCLEOTIDE SEQUENCE [LARGE SCALE GENOMIC DNA]</scope>
    <source>
        <tissue evidence="1">Leaves</tissue>
    </source>
</reference>
<dbReference type="EMBL" id="JASCZI010241998">
    <property type="protein sequence ID" value="MED6208987.1"/>
    <property type="molecule type" value="Genomic_DNA"/>
</dbReference>
<sequence>MLYGLWPILAWPMPKGDAFAPYRRLLPTVKEHGVYRRLSNRTVGNIMAKLEEKLALRTDGSTV</sequence>
<name>A0ABU6YGW9_9FABA</name>
<organism evidence="1 2">
    <name type="scientific">Stylosanthes scabra</name>
    <dbReference type="NCBI Taxonomy" id="79078"/>
    <lineage>
        <taxon>Eukaryota</taxon>
        <taxon>Viridiplantae</taxon>
        <taxon>Streptophyta</taxon>
        <taxon>Embryophyta</taxon>
        <taxon>Tracheophyta</taxon>
        <taxon>Spermatophyta</taxon>
        <taxon>Magnoliopsida</taxon>
        <taxon>eudicotyledons</taxon>
        <taxon>Gunneridae</taxon>
        <taxon>Pentapetalae</taxon>
        <taxon>rosids</taxon>
        <taxon>fabids</taxon>
        <taxon>Fabales</taxon>
        <taxon>Fabaceae</taxon>
        <taxon>Papilionoideae</taxon>
        <taxon>50 kb inversion clade</taxon>
        <taxon>dalbergioids sensu lato</taxon>
        <taxon>Dalbergieae</taxon>
        <taxon>Pterocarpus clade</taxon>
        <taxon>Stylosanthes</taxon>
    </lineage>
</organism>